<name>A0ABD1K1V6_9TELE</name>
<keyword evidence="4" id="KW-0799">Topoisomerase</keyword>
<comment type="caution">
    <text evidence="7">Lacks conserved residue(s) required for the propagation of feature annotation.</text>
</comment>
<keyword evidence="6" id="KW-0413">Isomerase</keyword>
<dbReference type="PANTHER" id="PTHR10290:SF3">
    <property type="entry name" value="DNA TOPOISOMERASE 1"/>
    <property type="match status" value="1"/>
</dbReference>
<dbReference type="PRINTS" id="PR00416">
    <property type="entry name" value="EUTPISMRASEI"/>
</dbReference>
<dbReference type="SUPFAM" id="SSF56741">
    <property type="entry name" value="Eukaryotic DNA topoisomerase I, N-terminal DNA-binding fragment"/>
    <property type="match status" value="1"/>
</dbReference>
<dbReference type="SUPFAM" id="SSF56349">
    <property type="entry name" value="DNA breaking-rejoining enzymes"/>
    <property type="match status" value="2"/>
</dbReference>
<dbReference type="InterPro" id="IPR036202">
    <property type="entry name" value="TopoI_DNA-bd_euk_N_sf"/>
</dbReference>
<dbReference type="SMART" id="SM00435">
    <property type="entry name" value="TOPEUc"/>
    <property type="match status" value="1"/>
</dbReference>
<dbReference type="GO" id="GO:0003677">
    <property type="term" value="F:DNA binding"/>
    <property type="evidence" value="ECO:0007669"/>
    <property type="project" value="UniProtKB-UniRule"/>
</dbReference>
<organism evidence="9 10">
    <name type="scientific">Coilia grayii</name>
    <name type="common">Gray's grenadier anchovy</name>
    <dbReference type="NCBI Taxonomy" id="363190"/>
    <lineage>
        <taxon>Eukaryota</taxon>
        <taxon>Metazoa</taxon>
        <taxon>Chordata</taxon>
        <taxon>Craniata</taxon>
        <taxon>Vertebrata</taxon>
        <taxon>Euteleostomi</taxon>
        <taxon>Actinopterygii</taxon>
        <taxon>Neopterygii</taxon>
        <taxon>Teleostei</taxon>
        <taxon>Clupei</taxon>
        <taxon>Clupeiformes</taxon>
        <taxon>Clupeoidei</taxon>
        <taxon>Engraulidae</taxon>
        <taxon>Coilinae</taxon>
        <taxon>Coilia</taxon>
    </lineage>
</organism>
<evidence type="ECO:0000256" key="2">
    <source>
        <dbReference type="ARBA" id="ARBA00006645"/>
    </source>
</evidence>
<evidence type="ECO:0000256" key="3">
    <source>
        <dbReference type="ARBA" id="ARBA00012891"/>
    </source>
</evidence>
<evidence type="ECO:0000259" key="8">
    <source>
        <dbReference type="SMART" id="SM00435"/>
    </source>
</evidence>
<evidence type="ECO:0000256" key="5">
    <source>
        <dbReference type="ARBA" id="ARBA00023125"/>
    </source>
</evidence>
<gene>
    <name evidence="9" type="ORF">ACEWY4_010415</name>
</gene>
<dbReference type="Gene3D" id="3.90.15.10">
    <property type="entry name" value="Topoisomerase I, Chain A, domain 3"/>
    <property type="match status" value="2"/>
</dbReference>
<keyword evidence="10" id="KW-1185">Reference proteome</keyword>
<dbReference type="EC" id="5.6.2.1" evidence="3"/>
<evidence type="ECO:0000313" key="10">
    <source>
        <dbReference type="Proteomes" id="UP001591681"/>
    </source>
</evidence>
<evidence type="ECO:0000256" key="7">
    <source>
        <dbReference type="PROSITE-ProRule" id="PRU01382"/>
    </source>
</evidence>
<dbReference type="InterPro" id="IPR051062">
    <property type="entry name" value="Topoisomerase_IB"/>
</dbReference>
<dbReference type="AlphaFoldDB" id="A0ABD1K1V6"/>
<keyword evidence="5 7" id="KW-0238">DNA-binding</keyword>
<dbReference type="PROSITE" id="PS52038">
    <property type="entry name" value="TOPO_IB_2"/>
    <property type="match status" value="1"/>
</dbReference>
<accession>A0ABD1K1V6</accession>
<sequence>MFHTPAVLCPLPTAVVPHPTEGVQPDKKSAPAVINLLVERAKDRKTEDTNSDNTDHPLRRVLRLLDIRPGVQTAQGLLVKEEPEHSDFVVEKRKRLRRRMLRKGPQSLTKQIRNHKCSQPAPCLVCVLCRNSRMLLHSDITVSAGCSSPKDFSRPEEMNLEERTLITDLNKCDFGELHAMHKSRVEARKNMSKEEKQGEKDWEKYEVARQLKGRVEQIRSQYLQDLKSKQMVTRQRAVALYLDKASAMALPQPPSSVSGLNLRRNTLQSPAKFQFWSLSRNIYGQPLSDLQSHSQQSGITLPTLTNGVLLKSNLHSVMWPKQLDNWTFIVMLALRAGNEEEEGETADTVGCCSLRVEHITLHPMLDGQACVVEFDFLGEDSIRIYNKVPVSKRWNTSDVMFC</sequence>
<evidence type="ECO:0000256" key="1">
    <source>
        <dbReference type="ARBA" id="ARBA00000213"/>
    </source>
</evidence>
<dbReference type="InterPro" id="IPR013500">
    <property type="entry name" value="TopoI_cat_euk"/>
</dbReference>
<dbReference type="InterPro" id="IPR013499">
    <property type="entry name" value="TopoI_euk"/>
</dbReference>
<comment type="similarity">
    <text evidence="2">Belongs to the type IB topoisomerase family.</text>
</comment>
<feature type="domain" description="DNA topoisomerase I eukaryotic-type" evidence="8">
    <location>
        <begin position="182"/>
        <end position="402"/>
    </location>
</feature>
<dbReference type="GO" id="GO:0003917">
    <property type="term" value="F:DNA topoisomerase type I (single strand cut, ATP-independent) activity"/>
    <property type="evidence" value="ECO:0007669"/>
    <property type="project" value="UniProtKB-EC"/>
</dbReference>
<dbReference type="PANTHER" id="PTHR10290">
    <property type="entry name" value="DNA TOPOISOMERASE I"/>
    <property type="match status" value="1"/>
</dbReference>
<reference evidence="9 10" key="1">
    <citation type="submission" date="2024-09" db="EMBL/GenBank/DDBJ databases">
        <title>A chromosome-level genome assembly of Gray's grenadier anchovy, Coilia grayii.</title>
        <authorList>
            <person name="Fu Z."/>
        </authorList>
    </citation>
    <scope>NUCLEOTIDE SEQUENCE [LARGE SCALE GENOMIC DNA]</scope>
    <source>
        <strain evidence="9">G4</strain>
        <tissue evidence="9">Muscle</tissue>
    </source>
</reference>
<comment type="catalytic activity">
    <reaction evidence="1">
        <text>ATP-independent breakage of single-stranded DNA, followed by passage and rejoining.</text>
        <dbReference type="EC" id="5.6.2.1"/>
    </reaction>
</comment>
<evidence type="ECO:0000313" key="9">
    <source>
        <dbReference type="EMBL" id="KAL2093103.1"/>
    </source>
</evidence>
<proteinExistence type="inferred from homology"/>
<dbReference type="InterPro" id="IPR011010">
    <property type="entry name" value="DNA_brk_join_enz"/>
</dbReference>
<comment type="caution">
    <text evidence="9">The sequence shown here is derived from an EMBL/GenBank/DDBJ whole genome shotgun (WGS) entry which is preliminary data.</text>
</comment>
<dbReference type="Pfam" id="PF01028">
    <property type="entry name" value="Topoisom_I"/>
    <property type="match status" value="2"/>
</dbReference>
<evidence type="ECO:0000256" key="4">
    <source>
        <dbReference type="ARBA" id="ARBA00023029"/>
    </source>
</evidence>
<dbReference type="InterPro" id="IPR014711">
    <property type="entry name" value="TopoI_cat_a-hlx-sub_euk"/>
</dbReference>
<evidence type="ECO:0000256" key="6">
    <source>
        <dbReference type="ARBA" id="ARBA00023235"/>
    </source>
</evidence>
<protein>
    <recommendedName>
        <fullName evidence="3">DNA topoisomerase</fullName>
        <ecNumber evidence="3">5.6.2.1</ecNumber>
    </recommendedName>
</protein>
<dbReference type="Proteomes" id="UP001591681">
    <property type="component" value="Unassembled WGS sequence"/>
</dbReference>
<dbReference type="InterPro" id="IPR001631">
    <property type="entry name" value="TopoI"/>
</dbReference>
<dbReference type="EMBL" id="JBHFQA010000009">
    <property type="protein sequence ID" value="KAL2093103.1"/>
    <property type="molecule type" value="Genomic_DNA"/>
</dbReference>